<name>A0A1F6AYS5_9BACT</name>
<proteinExistence type="predicted"/>
<dbReference type="GO" id="GO:0016075">
    <property type="term" value="P:rRNA catabolic process"/>
    <property type="evidence" value="ECO:0007669"/>
    <property type="project" value="TreeGrafter"/>
</dbReference>
<dbReference type="InterPro" id="IPR039018">
    <property type="entry name" value="VapC20-like"/>
</dbReference>
<dbReference type="STRING" id="1798396.A2973_02075"/>
<feature type="domain" description="PIN" evidence="1">
    <location>
        <begin position="9"/>
        <end position="131"/>
    </location>
</feature>
<dbReference type="Pfam" id="PF01850">
    <property type="entry name" value="PIN"/>
    <property type="match status" value="1"/>
</dbReference>
<sequence>MNQVFLNSSYFKALIDDFDDFHKEAKDIFSLLNEQKTQLVTTNYIIDETLTLLRVKRNLQSAIKLRDMINAGSPTITIYRVISEDDADAWQWFVSDWSRLSFTDCVSFAVMKRLEITHVATFDQHFKRAGFIIVKPAPNTLQKKTE</sequence>
<comment type="caution">
    <text evidence="2">The sequence shown here is derived from an EMBL/GenBank/DDBJ whole genome shotgun (WGS) entry which is preliminary data.</text>
</comment>
<dbReference type="Gene3D" id="3.40.50.1010">
    <property type="entry name" value="5'-nuclease"/>
    <property type="match status" value="1"/>
</dbReference>
<evidence type="ECO:0000313" key="3">
    <source>
        <dbReference type="Proteomes" id="UP000176409"/>
    </source>
</evidence>
<dbReference type="SUPFAM" id="SSF88723">
    <property type="entry name" value="PIN domain-like"/>
    <property type="match status" value="1"/>
</dbReference>
<dbReference type="PANTHER" id="PTHR42188:SF1">
    <property type="entry name" value="23S RRNA-SPECIFIC ENDONUCLEASE VAPC20"/>
    <property type="match status" value="1"/>
</dbReference>
<gene>
    <name evidence="2" type="ORF">A2973_02075</name>
</gene>
<dbReference type="InterPro" id="IPR002716">
    <property type="entry name" value="PIN_dom"/>
</dbReference>
<organism evidence="2 3">
    <name type="scientific">Candidatus Gottesmanbacteria bacterium RIFCSPLOWO2_01_FULL_49_10</name>
    <dbReference type="NCBI Taxonomy" id="1798396"/>
    <lineage>
        <taxon>Bacteria</taxon>
        <taxon>Candidatus Gottesmaniibacteriota</taxon>
    </lineage>
</organism>
<accession>A0A1F6AYS5</accession>
<reference evidence="2 3" key="1">
    <citation type="journal article" date="2016" name="Nat. Commun.">
        <title>Thousands of microbial genomes shed light on interconnected biogeochemical processes in an aquifer system.</title>
        <authorList>
            <person name="Anantharaman K."/>
            <person name="Brown C.T."/>
            <person name="Hug L.A."/>
            <person name="Sharon I."/>
            <person name="Castelle C.J."/>
            <person name="Probst A.J."/>
            <person name="Thomas B.C."/>
            <person name="Singh A."/>
            <person name="Wilkins M.J."/>
            <person name="Karaoz U."/>
            <person name="Brodie E.L."/>
            <person name="Williams K.H."/>
            <person name="Hubbard S.S."/>
            <person name="Banfield J.F."/>
        </authorList>
    </citation>
    <scope>NUCLEOTIDE SEQUENCE [LARGE SCALE GENOMIC DNA]</scope>
</reference>
<protein>
    <recommendedName>
        <fullName evidence="1">PIN domain-containing protein</fullName>
    </recommendedName>
</protein>
<dbReference type="EMBL" id="MFJZ01000035">
    <property type="protein sequence ID" value="OGG29839.1"/>
    <property type="molecule type" value="Genomic_DNA"/>
</dbReference>
<dbReference type="InterPro" id="IPR029060">
    <property type="entry name" value="PIN-like_dom_sf"/>
</dbReference>
<dbReference type="GO" id="GO:0004521">
    <property type="term" value="F:RNA endonuclease activity"/>
    <property type="evidence" value="ECO:0007669"/>
    <property type="project" value="InterPro"/>
</dbReference>
<evidence type="ECO:0000259" key="1">
    <source>
        <dbReference type="Pfam" id="PF01850"/>
    </source>
</evidence>
<dbReference type="AlphaFoldDB" id="A0A1F6AYS5"/>
<dbReference type="PANTHER" id="PTHR42188">
    <property type="entry name" value="23S RRNA-SPECIFIC ENDONUCLEASE VAPC20"/>
    <property type="match status" value="1"/>
</dbReference>
<evidence type="ECO:0000313" key="2">
    <source>
        <dbReference type="EMBL" id="OGG29839.1"/>
    </source>
</evidence>
<dbReference type="Proteomes" id="UP000176409">
    <property type="component" value="Unassembled WGS sequence"/>
</dbReference>